<dbReference type="RefSeq" id="WP_075072836.1">
    <property type="nucleotide sequence ID" value="NZ_DF967972.1"/>
</dbReference>
<dbReference type="Proteomes" id="UP000055060">
    <property type="component" value="Unassembled WGS sequence"/>
</dbReference>
<dbReference type="EMBL" id="DF967972">
    <property type="protein sequence ID" value="GAP13503.1"/>
    <property type="molecule type" value="Genomic_DNA"/>
</dbReference>
<dbReference type="GO" id="GO:0016787">
    <property type="term" value="F:hydrolase activity"/>
    <property type="evidence" value="ECO:0007669"/>
    <property type="project" value="UniProtKB-KW"/>
</dbReference>
<organism evidence="1">
    <name type="scientific">Longilinea arvoryzae</name>
    <dbReference type="NCBI Taxonomy" id="360412"/>
    <lineage>
        <taxon>Bacteria</taxon>
        <taxon>Bacillati</taxon>
        <taxon>Chloroflexota</taxon>
        <taxon>Anaerolineae</taxon>
        <taxon>Anaerolineales</taxon>
        <taxon>Anaerolineaceae</taxon>
        <taxon>Longilinea</taxon>
    </lineage>
</organism>
<dbReference type="InterPro" id="IPR026002">
    <property type="entry name" value="ATC_hydrolase-like"/>
</dbReference>
<gene>
    <name evidence="1" type="ORF">LARV_01257</name>
</gene>
<protein>
    <submittedName>
        <fullName evidence="1">L-2-amino-thiazoline-4-carboxylic acid hydrolase</fullName>
    </submittedName>
</protein>
<proteinExistence type="predicted"/>
<dbReference type="Pfam" id="PF14196">
    <property type="entry name" value="ATC_hydrolase"/>
    <property type="match status" value="1"/>
</dbReference>
<keyword evidence="2" id="KW-1185">Reference proteome</keyword>
<name>A0A0S7B7V7_9CHLR</name>
<accession>A0A0S7B7V7</accession>
<sequence>MIQKRSSSGLFWAVFGLASGAAIAWLATRPRSMPNLYATQRALAKLHGEVRAGFLAGRIQEKYDQLMAHRPRFSHPALRWHLEGNILPGLATYQVLCDELGDRAAAQSETGHILAANFVPGRKPLWQMLGLLPQPFRLMRPALRWIMRFEFPVEGWETQWVEDNEQRIGMDISRCFYLDVLTTLGAPELTGTFCALDDYDARQMPPGILFERSGTLGRGQTHCDFRYCTPAGRSIDFMNEKQL</sequence>
<evidence type="ECO:0000313" key="1">
    <source>
        <dbReference type="EMBL" id="GAP13503.1"/>
    </source>
</evidence>
<dbReference type="AlphaFoldDB" id="A0A0S7B7V7"/>
<reference evidence="1" key="1">
    <citation type="submission" date="2015-07" db="EMBL/GenBank/DDBJ databases">
        <title>Draft Genome Sequences of Anaerolinea thermolimosa IMO-1, Bellilinea caldifistulae GOMI-1, Leptolinea tardivitalis YMTK-2, Levilinea saccharolytica KIBI-1,Longilinea arvoryzae KOME-1, Previously Described as Members of the Anaerolineaceae (Chloroflexi).</title>
        <authorList>
            <person name="Sekiguchi Y."/>
            <person name="Ohashi A."/>
            <person name="Matsuura N."/>
            <person name="Tourlousse M.D."/>
        </authorList>
    </citation>
    <scope>NUCLEOTIDE SEQUENCE [LARGE SCALE GENOMIC DNA]</scope>
    <source>
        <strain evidence="1">KOME-1</strain>
    </source>
</reference>
<keyword evidence="1" id="KW-0378">Hydrolase</keyword>
<evidence type="ECO:0000313" key="2">
    <source>
        <dbReference type="Proteomes" id="UP000055060"/>
    </source>
</evidence>
<dbReference type="STRING" id="360412.LARV_01257"/>